<dbReference type="eggNOG" id="KOG0962">
    <property type="taxonomic scope" value="Eukaryota"/>
</dbReference>
<evidence type="ECO:0000256" key="7">
    <source>
        <dbReference type="ARBA" id="ARBA00022833"/>
    </source>
</evidence>
<dbReference type="OMA" id="VIFCICP"/>
<dbReference type="GO" id="GO:0046872">
    <property type="term" value="F:metal ion binding"/>
    <property type="evidence" value="ECO:0007669"/>
    <property type="project" value="UniProtKB-KW"/>
</dbReference>
<gene>
    <name evidence="11" type="primary">Cbn-rad-50</name>
    <name evidence="11" type="ORF">CAEBREN_02988</name>
</gene>
<evidence type="ECO:0000259" key="10">
    <source>
        <dbReference type="Pfam" id="PF13476"/>
    </source>
</evidence>
<dbReference type="Pfam" id="PF13476">
    <property type="entry name" value="AAA_23"/>
    <property type="match status" value="1"/>
</dbReference>
<dbReference type="Proteomes" id="UP000008068">
    <property type="component" value="Unassembled WGS sequence"/>
</dbReference>
<sequence>MAKFLRLHIRGIRSVGDEDHHVHKIEFLSPCTLISGPNGTGKTTTIEALNFVTTGQMPTSKKQAFIHSTDVARKTRVDASVILEFIDVKGRLCTAVRRLVATTG</sequence>
<evidence type="ECO:0000256" key="1">
    <source>
        <dbReference type="ARBA" id="ARBA00001947"/>
    </source>
</evidence>
<organism evidence="12">
    <name type="scientific">Caenorhabditis brenneri</name>
    <name type="common">Nematode worm</name>
    <dbReference type="NCBI Taxonomy" id="135651"/>
    <lineage>
        <taxon>Eukaryota</taxon>
        <taxon>Metazoa</taxon>
        <taxon>Ecdysozoa</taxon>
        <taxon>Nematoda</taxon>
        <taxon>Chromadorea</taxon>
        <taxon>Rhabditida</taxon>
        <taxon>Rhabditina</taxon>
        <taxon>Rhabditomorpha</taxon>
        <taxon>Rhabditoidea</taxon>
        <taxon>Rhabditidae</taxon>
        <taxon>Peloderinae</taxon>
        <taxon>Caenorhabditis</taxon>
    </lineage>
</organism>
<evidence type="ECO:0000256" key="9">
    <source>
        <dbReference type="ARBA" id="ARBA00049360"/>
    </source>
</evidence>
<reference evidence="12" key="1">
    <citation type="submission" date="2011-07" db="EMBL/GenBank/DDBJ databases">
        <authorList>
            <consortium name="Caenorhabditis brenneri Sequencing and Analysis Consortium"/>
            <person name="Wilson R.K."/>
        </authorList>
    </citation>
    <scope>NUCLEOTIDE SEQUENCE [LARGE SCALE GENOMIC DNA]</scope>
    <source>
        <strain evidence="12">PB2801</strain>
    </source>
</reference>
<comment type="subcellular location">
    <subcellularLocation>
        <location evidence="3">Chromosome</location>
    </subcellularLocation>
    <subcellularLocation>
        <location evidence="2">Nucleus</location>
    </subcellularLocation>
</comment>
<evidence type="ECO:0000313" key="12">
    <source>
        <dbReference type="Proteomes" id="UP000008068"/>
    </source>
</evidence>
<dbReference type="OrthoDB" id="18797at2759"/>
<feature type="non-terminal residue" evidence="11">
    <location>
        <position position="104"/>
    </location>
</feature>
<evidence type="ECO:0000256" key="2">
    <source>
        <dbReference type="ARBA" id="ARBA00004123"/>
    </source>
</evidence>
<dbReference type="GO" id="GO:0030870">
    <property type="term" value="C:Mre11 complex"/>
    <property type="evidence" value="ECO:0007669"/>
    <property type="project" value="TreeGrafter"/>
</dbReference>
<dbReference type="HOGENOM" id="CLU_179428_0_0_1"/>
<dbReference type="GO" id="GO:0000722">
    <property type="term" value="P:telomere maintenance via recombination"/>
    <property type="evidence" value="ECO:0007669"/>
    <property type="project" value="TreeGrafter"/>
</dbReference>
<keyword evidence="5" id="KW-0158">Chromosome</keyword>
<dbReference type="AlphaFoldDB" id="G0PNY7"/>
<dbReference type="PANTHER" id="PTHR18867">
    <property type="entry name" value="RAD50"/>
    <property type="match status" value="1"/>
</dbReference>
<dbReference type="InterPro" id="IPR027417">
    <property type="entry name" value="P-loop_NTPase"/>
</dbReference>
<protein>
    <submittedName>
        <fullName evidence="11">CBN-RAD-50 protein</fullName>
    </submittedName>
</protein>
<evidence type="ECO:0000256" key="6">
    <source>
        <dbReference type="ARBA" id="ARBA00022723"/>
    </source>
</evidence>
<evidence type="ECO:0000256" key="5">
    <source>
        <dbReference type="ARBA" id="ARBA00022454"/>
    </source>
</evidence>
<evidence type="ECO:0000313" key="11">
    <source>
        <dbReference type="EMBL" id="EGT47637.1"/>
    </source>
</evidence>
<keyword evidence="8" id="KW-0539">Nucleus</keyword>
<feature type="domain" description="Rad50/SbcC-type AAA" evidence="10">
    <location>
        <begin position="6"/>
        <end position="93"/>
    </location>
</feature>
<evidence type="ECO:0000256" key="8">
    <source>
        <dbReference type="ARBA" id="ARBA00023242"/>
    </source>
</evidence>
<dbReference type="GO" id="GO:0006302">
    <property type="term" value="P:double-strand break repair"/>
    <property type="evidence" value="ECO:0007669"/>
    <property type="project" value="InterPro"/>
</dbReference>
<dbReference type="Gene3D" id="3.40.50.300">
    <property type="entry name" value="P-loop containing nucleotide triphosphate hydrolases"/>
    <property type="match status" value="1"/>
</dbReference>
<dbReference type="EMBL" id="GL382608">
    <property type="protein sequence ID" value="EGT47637.1"/>
    <property type="molecule type" value="Genomic_DNA"/>
</dbReference>
<evidence type="ECO:0000256" key="3">
    <source>
        <dbReference type="ARBA" id="ARBA00004286"/>
    </source>
</evidence>
<name>G0PNY7_CAEBE</name>
<dbReference type="PANTHER" id="PTHR18867:SF12">
    <property type="entry name" value="DNA REPAIR PROTEIN RAD50"/>
    <property type="match status" value="1"/>
</dbReference>
<dbReference type="GO" id="GO:0003691">
    <property type="term" value="F:double-stranded telomeric DNA binding"/>
    <property type="evidence" value="ECO:0007669"/>
    <property type="project" value="TreeGrafter"/>
</dbReference>
<dbReference type="GO" id="GO:0016887">
    <property type="term" value="F:ATP hydrolysis activity"/>
    <property type="evidence" value="ECO:0007669"/>
    <property type="project" value="InterPro"/>
</dbReference>
<comment type="catalytic activity">
    <reaction evidence="9">
        <text>ATP + H2O = ADP + phosphate + H(+)</text>
        <dbReference type="Rhea" id="RHEA:13065"/>
        <dbReference type="ChEBI" id="CHEBI:15377"/>
        <dbReference type="ChEBI" id="CHEBI:15378"/>
        <dbReference type="ChEBI" id="CHEBI:30616"/>
        <dbReference type="ChEBI" id="CHEBI:43474"/>
        <dbReference type="ChEBI" id="CHEBI:456216"/>
    </reaction>
</comment>
<dbReference type="GO" id="GO:0007004">
    <property type="term" value="P:telomere maintenance via telomerase"/>
    <property type="evidence" value="ECO:0007669"/>
    <property type="project" value="TreeGrafter"/>
</dbReference>
<dbReference type="GO" id="GO:0051880">
    <property type="term" value="F:G-quadruplex DNA binding"/>
    <property type="evidence" value="ECO:0007669"/>
    <property type="project" value="TreeGrafter"/>
</dbReference>
<proteinExistence type="inferred from homology"/>
<dbReference type="GO" id="GO:0070192">
    <property type="term" value="P:chromosome organization involved in meiotic cell cycle"/>
    <property type="evidence" value="ECO:0007669"/>
    <property type="project" value="TreeGrafter"/>
</dbReference>
<keyword evidence="12" id="KW-1185">Reference proteome</keyword>
<dbReference type="GO" id="GO:0043047">
    <property type="term" value="F:single-stranded telomeric DNA binding"/>
    <property type="evidence" value="ECO:0007669"/>
    <property type="project" value="TreeGrafter"/>
</dbReference>
<dbReference type="InterPro" id="IPR038729">
    <property type="entry name" value="Rad50/SbcC_AAA"/>
</dbReference>
<dbReference type="GO" id="GO:0000794">
    <property type="term" value="C:condensed nuclear chromosome"/>
    <property type="evidence" value="ECO:0007669"/>
    <property type="project" value="TreeGrafter"/>
</dbReference>
<dbReference type="STRING" id="135651.G0PNY7"/>
<comment type="similarity">
    <text evidence="4">Belongs to the SMC family. RAD50 subfamily.</text>
</comment>
<dbReference type="InParanoid" id="G0PNY7"/>
<dbReference type="SUPFAM" id="SSF52540">
    <property type="entry name" value="P-loop containing nucleoside triphosphate hydrolases"/>
    <property type="match status" value="1"/>
</dbReference>
<evidence type="ECO:0000256" key="4">
    <source>
        <dbReference type="ARBA" id="ARBA00009439"/>
    </source>
</evidence>
<keyword evidence="6" id="KW-0479">Metal-binding</keyword>
<accession>G0PNY7</accession>
<comment type="cofactor">
    <cofactor evidence="1">
        <name>Zn(2+)</name>
        <dbReference type="ChEBI" id="CHEBI:29105"/>
    </cofactor>
</comment>
<keyword evidence="7" id="KW-0862">Zinc</keyword>